<dbReference type="EMBL" id="CP009687">
    <property type="protein sequence ID" value="AKL95604.1"/>
    <property type="molecule type" value="Genomic_DNA"/>
</dbReference>
<keyword evidence="2" id="KW-1185">Reference proteome</keyword>
<name>A0A0D8ICA4_9CLOT</name>
<dbReference type="KEGG" id="cace:CACET_c21580"/>
<dbReference type="PATRIC" id="fig|84022.5.peg.551"/>
<evidence type="ECO:0000313" key="1">
    <source>
        <dbReference type="EMBL" id="AKL95604.1"/>
    </source>
</evidence>
<sequence length="152" mass="17326">MNIIYSCFGGAHSSVVTASIHMGYLPIDRHPTKEEILAIPFYDKAQNEEIGKPLPMGVDRKGHKIYVMGMGHARNYYTKMAYELYSQWMSSYKKDLVIINVTSLLNNSTRLGGFLSRRLNIVTIGRPLTVYGIRKNYHYFTELVRSVQGTIS</sequence>
<dbReference type="InterPro" id="IPR021525">
    <property type="entry name" value="DUF3189"/>
</dbReference>
<gene>
    <name evidence="1" type="ORF">CACET_c21580</name>
</gene>
<protein>
    <submittedName>
        <fullName evidence="1">Uncharacterized protein</fullName>
    </submittedName>
</protein>
<dbReference type="Proteomes" id="UP000035704">
    <property type="component" value="Chromosome"/>
</dbReference>
<dbReference type="Pfam" id="PF11385">
    <property type="entry name" value="DUF3189"/>
    <property type="match status" value="1"/>
</dbReference>
<dbReference type="RefSeq" id="WP_044825083.1">
    <property type="nucleotide sequence ID" value="NZ_CP009687.1"/>
</dbReference>
<evidence type="ECO:0000313" key="2">
    <source>
        <dbReference type="Proteomes" id="UP000035704"/>
    </source>
</evidence>
<dbReference type="STRING" id="84022.CACET_c21580"/>
<dbReference type="OrthoDB" id="1680616at2"/>
<organism evidence="1 2">
    <name type="scientific">Clostridium aceticum</name>
    <dbReference type="NCBI Taxonomy" id="84022"/>
    <lineage>
        <taxon>Bacteria</taxon>
        <taxon>Bacillati</taxon>
        <taxon>Bacillota</taxon>
        <taxon>Clostridia</taxon>
        <taxon>Eubacteriales</taxon>
        <taxon>Clostridiaceae</taxon>
        <taxon>Clostridium</taxon>
    </lineage>
</organism>
<proteinExistence type="predicted"/>
<accession>A0A0D8ICA4</accession>
<reference evidence="1 2" key="1">
    <citation type="submission" date="2014-10" db="EMBL/GenBank/DDBJ databases">
        <title>Genome sequence of Clostridium aceticum DSM 1496.</title>
        <authorList>
            <person name="Poehlein A."/>
            <person name="Schiel-Bengelsdorf B."/>
            <person name="Gottschalk G."/>
            <person name="Duerre P."/>
            <person name="Daniel R."/>
        </authorList>
    </citation>
    <scope>NUCLEOTIDE SEQUENCE [LARGE SCALE GENOMIC DNA]</scope>
    <source>
        <strain evidence="1 2">DSM 1496</strain>
    </source>
</reference>
<dbReference type="AlphaFoldDB" id="A0A0D8ICA4"/>